<reference evidence="2" key="1">
    <citation type="submission" date="2016-05" db="EMBL/GenBank/DDBJ databases">
        <title>Comparative genomics of biotechnologically important yeasts.</title>
        <authorList>
            <consortium name="DOE Joint Genome Institute"/>
            <person name="Riley R."/>
            <person name="Haridas S."/>
            <person name="Wolfe K.H."/>
            <person name="Lopes M.R."/>
            <person name="Hittinger C.T."/>
            <person name="Goker M."/>
            <person name="Salamov A."/>
            <person name="Wisecaver J."/>
            <person name="Long T.M."/>
            <person name="Aerts A.L."/>
            <person name="Barry K."/>
            <person name="Choi C."/>
            <person name="Clum A."/>
            <person name="Coughlan A.Y."/>
            <person name="Deshpande S."/>
            <person name="Douglass A.P."/>
            <person name="Hanson S.J."/>
            <person name="Klenk H.-P."/>
            <person name="Labutti K."/>
            <person name="Lapidus A."/>
            <person name="Lindquist E."/>
            <person name="Lipzen A."/>
            <person name="Meier-Kolthoff J.P."/>
            <person name="Ohm R.A."/>
            <person name="Otillar R.P."/>
            <person name="Pangilinan J."/>
            <person name="Peng Y."/>
            <person name="Rokas A."/>
            <person name="Rosa C.A."/>
            <person name="Scheuner C."/>
            <person name="Sibirny A.A."/>
            <person name="Slot J.C."/>
            <person name="Stielow J.B."/>
            <person name="Sun H."/>
            <person name="Kurtzman C.P."/>
            <person name="Blackwell M."/>
            <person name="Grigoriev I.V."/>
            <person name="Jeffries T.W."/>
        </authorList>
    </citation>
    <scope>NUCLEOTIDE SEQUENCE [LARGE SCALE GENOMIC DNA]</scope>
    <source>
        <strain evidence="2">NRRL Y-17324</strain>
    </source>
</reference>
<accession>A0A1E4SID4</accession>
<dbReference type="RefSeq" id="XP_020064385.1">
    <property type="nucleotide sequence ID" value="XM_020206774.1"/>
</dbReference>
<proteinExistence type="predicted"/>
<keyword evidence="2" id="KW-1185">Reference proteome</keyword>
<sequence length="159" mass="17043">MYTALAGGSRGLNLAVNYADLHDDMAARMMCVLATCTVENYDYCSCTGSSVNRRVLARAVPHAAATVAWAGQWDSSSELTSSNWHVIPGWACPQMRAHPIPADVTAAGLRAAPIGHLSLDTFKLSRVISCRGATSYTSIQQLSIFHRPRSNPTPRGGPL</sequence>
<dbReference type="Proteomes" id="UP000094285">
    <property type="component" value="Unassembled WGS sequence"/>
</dbReference>
<dbReference type="EMBL" id="KV453912">
    <property type="protein sequence ID" value="ODV79263.1"/>
    <property type="molecule type" value="Genomic_DNA"/>
</dbReference>
<evidence type="ECO:0000313" key="2">
    <source>
        <dbReference type="Proteomes" id="UP000094285"/>
    </source>
</evidence>
<gene>
    <name evidence="1" type="ORF">CANTADRAFT_22018</name>
</gene>
<protein>
    <submittedName>
        <fullName evidence="1">Uncharacterized protein</fullName>
    </submittedName>
</protein>
<evidence type="ECO:0000313" key="1">
    <source>
        <dbReference type="EMBL" id="ODV79263.1"/>
    </source>
</evidence>
<name>A0A1E4SID4_9ASCO</name>
<dbReference type="GeneID" id="30980911"/>
<dbReference type="AlphaFoldDB" id="A0A1E4SID4"/>
<organism evidence="1 2">
    <name type="scientific">Suhomyces tanzawaensis NRRL Y-17324</name>
    <dbReference type="NCBI Taxonomy" id="984487"/>
    <lineage>
        <taxon>Eukaryota</taxon>
        <taxon>Fungi</taxon>
        <taxon>Dikarya</taxon>
        <taxon>Ascomycota</taxon>
        <taxon>Saccharomycotina</taxon>
        <taxon>Pichiomycetes</taxon>
        <taxon>Debaryomycetaceae</taxon>
        <taxon>Suhomyces</taxon>
    </lineage>
</organism>